<comment type="caution">
    <text evidence="2">The sequence shown here is derived from an EMBL/GenBank/DDBJ whole genome shotgun (WGS) entry which is preliminary data.</text>
</comment>
<protein>
    <recommendedName>
        <fullName evidence="1">Mutator-like transposase domain-containing protein</fullName>
    </recommendedName>
</protein>
<accession>A0AAE1APS2</accession>
<sequence>MRCNDWGQHRLTFSMNGESRDGFCYETHVACISADCQWKSHFKTSPEVRSGKKKGYREVNIRTSTYARSIGRGHSSLINFGQHFNSPPPINQSSYQEIMKKSDQCNKISC</sequence>
<feature type="domain" description="Mutator-like transposase" evidence="1">
    <location>
        <begin position="10"/>
        <end position="102"/>
    </location>
</feature>
<gene>
    <name evidence="2" type="ORF">RRG08_058025</name>
</gene>
<dbReference type="EMBL" id="JAWDGP010001464">
    <property type="protein sequence ID" value="KAK3791643.1"/>
    <property type="molecule type" value="Genomic_DNA"/>
</dbReference>
<evidence type="ECO:0000259" key="1">
    <source>
        <dbReference type="Pfam" id="PF20700"/>
    </source>
</evidence>
<organism evidence="2 3">
    <name type="scientific">Elysia crispata</name>
    <name type="common">lettuce slug</name>
    <dbReference type="NCBI Taxonomy" id="231223"/>
    <lineage>
        <taxon>Eukaryota</taxon>
        <taxon>Metazoa</taxon>
        <taxon>Spiralia</taxon>
        <taxon>Lophotrochozoa</taxon>
        <taxon>Mollusca</taxon>
        <taxon>Gastropoda</taxon>
        <taxon>Heterobranchia</taxon>
        <taxon>Euthyneura</taxon>
        <taxon>Panpulmonata</taxon>
        <taxon>Sacoglossa</taxon>
        <taxon>Placobranchoidea</taxon>
        <taxon>Plakobranchidae</taxon>
        <taxon>Elysia</taxon>
    </lineage>
</organism>
<evidence type="ECO:0000313" key="3">
    <source>
        <dbReference type="Proteomes" id="UP001283361"/>
    </source>
</evidence>
<proteinExistence type="predicted"/>
<reference evidence="2" key="1">
    <citation type="journal article" date="2023" name="G3 (Bethesda)">
        <title>A reference genome for the long-term kleptoplast-retaining sea slug Elysia crispata morphotype clarki.</title>
        <authorList>
            <person name="Eastman K.E."/>
            <person name="Pendleton A.L."/>
            <person name="Shaikh M.A."/>
            <person name="Suttiyut T."/>
            <person name="Ogas R."/>
            <person name="Tomko P."/>
            <person name="Gavelis G."/>
            <person name="Widhalm J.R."/>
            <person name="Wisecaver J.H."/>
        </authorList>
    </citation>
    <scope>NUCLEOTIDE SEQUENCE</scope>
    <source>
        <strain evidence="2">ECLA1</strain>
    </source>
</reference>
<dbReference type="Proteomes" id="UP001283361">
    <property type="component" value="Unassembled WGS sequence"/>
</dbReference>
<name>A0AAE1APS2_9GAST</name>
<keyword evidence="3" id="KW-1185">Reference proteome</keyword>
<dbReference type="Pfam" id="PF20700">
    <property type="entry name" value="Mutator"/>
    <property type="match status" value="1"/>
</dbReference>
<evidence type="ECO:0000313" key="2">
    <source>
        <dbReference type="EMBL" id="KAK3791643.1"/>
    </source>
</evidence>
<dbReference type="AlphaFoldDB" id="A0AAE1APS2"/>
<dbReference type="InterPro" id="IPR049012">
    <property type="entry name" value="Mutator_transp_dom"/>
</dbReference>